<dbReference type="InterPro" id="IPR036322">
    <property type="entry name" value="WD40_repeat_dom_sf"/>
</dbReference>
<organism evidence="7 8">
    <name type="scientific">Scleroderma citrinum Foug A</name>
    <dbReference type="NCBI Taxonomy" id="1036808"/>
    <lineage>
        <taxon>Eukaryota</taxon>
        <taxon>Fungi</taxon>
        <taxon>Dikarya</taxon>
        <taxon>Basidiomycota</taxon>
        <taxon>Agaricomycotina</taxon>
        <taxon>Agaricomycetes</taxon>
        <taxon>Agaricomycetidae</taxon>
        <taxon>Boletales</taxon>
        <taxon>Sclerodermatineae</taxon>
        <taxon>Sclerodermataceae</taxon>
        <taxon>Scleroderma</taxon>
    </lineage>
</organism>
<proteinExistence type="inferred from homology"/>
<evidence type="ECO:0000256" key="2">
    <source>
        <dbReference type="ARBA" id="ARBA00022574"/>
    </source>
</evidence>
<dbReference type="OrthoDB" id="341486at2759"/>
<dbReference type="Pfam" id="PF21719">
    <property type="entry name" value="MIOS_a-sol"/>
    <property type="match status" value="1"/>
</dbReference>
<dbReference type="PANTHER" id="PTHR16453:SF9">
    <property type="entry name" value="GATOR COMPLEX PROTEIN MIOS"/>
    <property type="match status" value="1"/>
</dbReference>
<dbReference type="InterPro" id="IPR015943">
    <property type="entry name" value="WD40/YVTN_repeat-like_dom_sf"/>
</dbReference>
<dbReference type="HOGENOM" id="CLU_005843_0_0_1"/>
<keyword evidence="8" id="KW-1185">Reference proteome</keyword>
<dbReference type="InterPro" id="IPR049092">
    <property type="entry name" value="MIOS_a-sol"/>
</dbReference>
<dbReference type="STRING" id="1036808.A0A0C3E9Y6"/>
<sequence>MVSTAQTEKQILWHPRWQNKFVVGGGSQMSMYEWAAELSEIRHLSSQSDLSFMKCFAWSPDPAFDDLFAVGLVPGRVELIRLESTRVARNNVLSSGPVATLPVRNSRSCNALAFCPADPNYLAVGLDKVRGDPSLVIWDVQSCLPALSLPRATVPESETVISRPQPRIPRADVGPRTDARILQQHAPTEVVSALSFLPQSTHLLLAGMSARWLRLFDLRSPTSATTNVASKVSGIAINPMDPHQVACCGDNTVTVWDIRRLLHPLLTFAEKDAVADGARPRPGSIVHHVEFSSTRRGMLAVMEKDSTYVRFWDLRRSNVTDGLDGERSHDSSQSRVQRRSWTNLPWTASAYGAKQGESEHHDITAIVLADTRRTKHFSKSLSSFALVPNSRPFSITTEVMVVNKEGDLELYALHDTPKQTAWSSRGDLAIGGGLSYKIFPGFQEEHAPFQPSDAALNHGDDGSVFHGRGKQSNLPLTSGRGTGDGLPAFSTDSVGGRLPTSEIFSSASFRNYPLDASIVSTVTSRADHSVERSTQRQVSREEVKSKVQRTNVDKSSSRNRKNAPRAIQQIVEDDISMTMRSRAMRGYGIGSVAHNAELVQDESPSANGLSELWAWIQYSREFFCNPTPRLSGYDFSNQGIQGIWDGFSSHPRPSENKSSVSLPVELLSTSLSTTATGSDPSGVPSPTSFPGMLRTLSETSDEGSYGNFDAAVDHLLSRKDPGRLSLSPSLHTDKRKQRQCAIHLCGWSSRDEDLSTAIEKWEKDGQHSRAACWLVFLKQYTKALELLMRSKDETHHLMTGTLAALVPGGHKSSELREHTERLIVRLQDPYFRAMLTQMTSKDWSEVLEEEALPLRERLAIAFQFLEDRALSLYLHRTVERVCAGGDIEGLIVTGLTPSGMDVLQTYVDRTGDVQTAAIISSYVCPARFQDARAERWLEAYRDLLDGFKLFHHRVNFDIARGQILQEAVEKGDLPPTFEWAPRQILIRCNYCSKSIHPPVTDAVGKSRPTVCPNCGRALPRCCVCLMTLSIVPDVNRDADLLNSRSTYKDTIEDAIIICQTCRHGGHASHILDWFFGEGARSHGTCPVAGCDCRCGNAL</sequence>
<dbReference type="FunCoup" id="A0A0C3E9Y6">
    <property type="interactions" value="546"/>
</dbReference>
<evidence type="ECO:0000259" key="5">
    <source>
        <dbReference type="Pfam" id="PF17034"/>
    </source>
</evidence>
<name>A0A0C3E9Y6_9AGAM</name>
<feature type="compositionally biased region" description="Basic and acidic residues" evidence="4">
    <location>
        <begin position="525"/>
        <end position="556"/>
    </location>
</feature>
<evidence type="ECO:0000313" key="7">
    <source>
        <dbReference type="EMBL" id="KIM69565.1"/>
    </source>
</evidence>
<reference evidence="7 8" key="1">
    <citation type="submission" date="2014-04" db="EMBL/GenBank/DDBJ databases">
        <authorList>
            <consortium name="DOE Joint Genome Institute"/>
            <person name="Kuo A."/>
            <person name="Kohler A."/>
            <person name="Nagy L.G."/>
            <person name="Floudas D."/>
            <person name="Copeland A."/>
            <person name="Barry K.W."/>
            <person name="Cichocki N."/>
            <person name="Veneault-Fourrey C."/>
            <person name="LaButti K."/>
            <person name="Lindquist E.A."/>
            <person name="Lipzen A."/>
            <person name="Lundell T."/>
            <person name="Morin E."/>
            <person name="Murat C."/>
            <person name="Sun H."/>
            <person name="Tunlid A."/>
            <person name="Henrissat B."/>
            <person name="Grigoriev I.V."/>
            <person name="Hibbett D.S."/>
            <person name="Martin F."/>
            <person name="Nordberg H.P."/>
            <person name="Cantor M.N."/>
            <person name="Hua S.X."/>
        </authorList>
    </citation>
    <scope>NUCLEOTIDE SEQUENCE [LARGE SCALE GENOMIC DNA]</scope>
    <source>
        <strain evidence="7 8">Foug A</strain>
    </source>
</reference>
<dbReference type="SUPFAM" id="SSF50978">
    <property type="entry name" value="WD40 repeat-like"/>
    <property type="match status" value="1"/>
</dbReference>
<dbReference type="Gene3D" id="2.130.10.10">
    <property type="entry name" value="YVTN repeat-like/Quinoprotein amine dehydrogenase"/>
    <property type="match status" value="2"/>
</dbReference>
<dbReference type="AlphaFoldDB" id="A0A0C3E9Y6"/>
<feature type="region of interest" description="Disordered" evidence="4">
    <location>
        <begin position="456"/>
        <end position="493"/>
    </location>
</feature>
<dbReference type="SMART" id="SM00320">
    <property type="entry name" value="WD40"/>
    <property type="match status" value="3"/>
</dbReference>
<dbReference type="Pfam" id="PF21720">
    <property type="entry name" value="MIOS_WD40"/>
    <property type="match status" value="1"/>
</dbReference>
<feature type="domain" description="GATOR2 complex protein MIO zinc-ribbon like" evidence="5">
    <location>
        <begin position="1001"/>
        <end position="1095"/>
    </location>
</feature>
<dbReference type="InterPro" id="IPR001680">
    <property type="entry name" value="WD40_rpt"/>
</dbReference>
<gene>
    <name evidence="7" type="ORF">SCLCIDRAFT_1208018</name>
</gene>
<evidence type="ECO:0000256" key="4">
    <source>
        <dbReference type="SAM" id="MobiDB-lite"/>
    </source>
</evidence>
<keyword evidence="3" id="KW-0677">Repeat</keyword>
<feature type="region of interest" description="Disordered" evidence="4">
    <location>
        <begin position="525"/>
        <end position="564"/>
    </location>
</feature>
<reference evidence="8" key="2">
    <citation type="submission" date="2015-01" db="EMBL/GenBank/DDBJ databases">
        <title>Evolutionary Origins and Diversification of the Mycorrhizal Mutualists.</title>
        <authorList>
            <consortium name="DOE Joint Genome Institute"/>
            <consortium name="Mycorrhizal Genomics Consortium"/>
            <person name="Kohler A."/>
            <person name="Kuo A."/>
            <person name="Nagy L.G."/>
            <person name="Floudas D."/>
            <person name="Copeland A."/>
            <person name="Barry K.W."/>
            <person name="Cichocki N."/>
            <person name="Veneault-Fourrey C."/>
            <person name="LaButti K."/>
            <person name="Lindquist E.A."/>
            <person name="Lipzen A."/>
            <person name="Lundell T."/>
            <person name="Morin E."/>
            <person name="Murat C."/>
            <person name="Riley R."/>
            <person name="Ohm R."/>
            <person name="Sun H."/>
            <person name="Tunlid A."/>
            <person name="Henrissat B."/>
            <person name="Grigoriev I.V."/>
            <person name="Hibbett D.S."/>
            <person name="Martin F."/>
        </authorList>
    </citation>
    <scope>NUCLEOTIDE SEQUENCE [LARGE SCALE GENOMIC DNA]</scope>
    <source>
        <strain evidence="8">Foug A</strain>
    </source>
</reference>
<keyword evidence="2" id="KW-0853">WD repeat</keyword>
<dbReference type="InterPro" id="IPR031488">
    <property type="entry name" value="Zn_ribbon_mio"/>
</dbReference>
<dbReference type="InterPro" id="IPR037593">
    <property type="entry name" value="MIOS/Sea4"/>
</dbReference>
<dbReference type="GO" id="GO:0005737">
    <property type="term" value="C:cytoplasm"/>
    <property type="evidence" value="ECO:0007669"/>
    <property type="project" value="TreeGrafter"/>
</dbReference>
<dbReference type="InParanoid" id="A0A0C3E9Y6"/>
<evidence type="ECO:0000256" key="3">
    <source>
        <dbReference type="ARBA" id="ARBA00022737"/>
    </source>
</evidence>
<evidence type="ECO:0000256" key="1">
    <source>
        <dbReference type="ARBA" id="ARBA00009713"/>
    </source>
</evidence>
<evidence type="ECO:0000313" key="8">
    <source>
        <dbReference type="Proteomes" id="UP000053989"/>
    </source>
</evidence>
<comment type="similarity">
    <text evidence="1">Belongs to the WD repeat mio family.</text>
</comment>
<dbReference type="Pfam" id="PF17034">
    <property type="entry name" value="zinc_ribbon_16"/>
    <property type="match status" value="1"/>
</dbReference>
<dbReference type="CDD" id="cd16691">
    <property type="entry name" value="mRING-H2-C3H3C2_Mio"/>
    <property type="match status" value="1"/>
</dbReference>
<accession>A0A0C3E9Y6</accession>
<feature type="domain" description="MIOS-like alpha-solenoid" evidence="6">
    <location>
        <begin position="579"/>
        <end position="864"/>
    </location>
</feature>
<dbReference type="Proteomes" id="UP000053989">
    <property type="component" value="Unassembled WGS sequence"/>
</dbReference>
<evidence type="ECO:0000259" key="6">
    <source>
        <dbReference type="Pfam" id="PF21719"/>
    </source>
</evidence>
<protein>
    <submittedName>
        <fullName evidence="7">Uncharacterized protein</fullName>
    </submittedName>
</protein>
<dbReference type="PANTHER" id="PTHR16453">
    <property type="entry name" value="WD40 DOMAIN-CONTAINING PROTEIN MIO FAMILY MEMBER"/>
    <property type="match status" value="1"/>
</dbReference>
<dbReference type="GO" id="GO:1904263">
    <property type="term" value="P:positive regulation of TORC1 signaling"/>
    <property type="evidence" value="ECO:0007669"/>
    <property type="project" value="TreeGrafter"/>
</dbReference>
<dbReference type="EMBL" id="KN822006">
    <property type="protein sequence ID" value="KIM69565.1"/>
    <property type="molecule type" value="Genomic_DNA"/>
</dbReference>